<evidence type="ECO:0000256" key="2">
    <source>
        <dbReference type="ARBA" id="ARBA00023141"/>
    </source>
</evidence>
<organism evidence="5 6">
    <name type="scientific">Stephania yunnanensis</name>
    <dbReference type="NCBI Taxonomy" id="152371"/>
    <lineage>
        <taxon>Eukaryota</taxon>
        <taxon>Viridiplantae</taxon>
        <taxon>Streptophyta</taxon>
        <taxon>Embryophyta</taxon>
        <taxon>Tracheophyta</taxon>
        <taxon>Spermatophyta</taxon>
        <taxon>Magnoliopsida</taxon>
        <taxon>Ranunculales</taxon>
        <taxon>Menispermaceae</taxon>
        <taxon>Menispermoideae</taxon>
        <taxon>Cissampelideae</taxon>
        <taxon>Stephania</taxon>
    </lineage>
</organism>
<comment type="caution">
    <text evidence="5">The sequence shown here is derived from an EMBL/GenBank/DDBJ whole genome shotgun (WGS) entry which is preliminary data.</text>
</comment>
<dbReference type="InterPro" id="IPR030960">
    <property type="entry name" value="DHQS/DOIS_N"/>
</dbReference>
<dbReference type="InterPro" id="IPR002812">
    <property type="entry name" value="DHQS"/>
</dbReference>
<evidence type="ECO:0008006" key="7">
    <source>
        <dbReference type="Google" id="ProtNLM"/>
    </source>
</evidence>
<name>A0AAP0I3V8_9MAGN</name>
<dbReference type="PANTHER" id="PTHR33563">
    <property type="match status" value="1"/>
</dbReference>
<dbReference type="GO" id="GO:0016491">
    <property type="term" value="F:oxidoreductase activity"/>
    <property type="evidence" value="ECO:0007669"/>
    <property type="project" value="InterPro"/>
</dbReference>
<proteinExistence type="predicted"/>
<reference evidence="5 6" key="1">
    <citation type="submission" date="2024-01" db="EMBL/GenBank/DDBJ databases">
        <title>Genome assemblies of Stephania.</title>
        <authorList>
            <person name="Yang L."/>
        </authorList>
    </citation>
    <scope>NUCLEOTIDE SEQUENCE [LARGE SCALE GENOMIC DNA]</scope>
    <source>
        <strain evidence="5">YNDBR</strain>
        <tissue evidence="5">Leaf</tissue>
    </source>
</reference>
<dbReference type="PANTHER" id="PTHR33563:SF1">
    <property type="entry name" value="3-DEHYDROQUINATE SYNTHASE"/>
    <property type="match status" value="1"/>
</dbReference>
<keyword evidence="1" id="KW-0028">Amino-acid biosynthesis</keyword>
<evidence type="ECO:0000259" key="3">
    <source>
        <dbReference type="Pfam" id="PF01959"/>
    </source>
</evidence>
<evidence type="ECO:0000313" key="5">
    <source>
        <dbReference type="EMBL" id="KAK9107714.1"/>
    </source>
</evidence>
<dbReference type="Pfam" id="PF01959">
    <property type="entry name" value="DHQS"/>
    <property type="match status" value="1"/>
</dbReference>
<accession>A0AAP0I3V8</accession>
<feature type="domain" description="3-dehydroquinate synthase N-terminal" evidence="3">
    <location>
        <begin position="154"/>
        <end position="306"/>
    </location>
</feature>
<protein>
    <recommendedName>
        <fullName evidence="7">3-dehydroquinate synthase</fullName>
    </recommendedName>
</protein>
<dbReference type="GO" id="GO:0008652">
    <property type="term" value="P:amino acid biosynthetic process"/>
    <property type="evidence" value="ECO:0007669"/>
    <property type="project" value="UniProtKB-KW"/>
</dbReference>
<evidence type="ECO:0000256" key="1">
    <source>
        <dbReference type="ARBA" id="ARBA00022605"/>
    </source>
</evidence>
<dbReference type="GO" id="GO:0009073">
    <property type="term" value="P:aromatic amino acid family biosynthetic process"/>
    <property type="evidence" value="ECO:0007669"/>
    <property type="project" value="UniProtKB-KW"/>
</dbReference>
<dbReference type="Proteomes" id="UP001420932">
    <property type="component" value="Unassembled WGS sequence"/>
</dbReference>
<keyword evidence="2" id="KW-0057">Aromatic amino acid biosynthesis</keyword>
<dbReference type="EMBL" id="JBBNAF010000010">
    <property type="protein sequence ID" value="KAK9107714.1"/>
    <property type="molecule type" value="Genomic_DNA"/>
</dbReference>
<feature type="domain" description="3-dehydroquinate synthase C-terminal" evidence="4">
    <location>
        <begin position="321"/>
        <end position="509"/>
    </location>
</feature>
<evidence type="ECO:0000313" key="6">
    <source>
        <dbReference type="Proteomes" id="UP001420932"/>
    </source>
</evidence>
<keyword evidence="6" id="KW-1185">Reference proteome</keyword>
<dbReference type="AlphaFoldDB" id="A0AAP0I3V8"/>
<gene>
    <name evidence="5" type="ORF">Syun_023725</name>
</gene>
<evidence type="ECO:0000259" key="4">
    <source>
        <dbReference type="Pfam" id="PF26558"/>
    </source>
</evidence>
<dbReference type="InterPro" id="IPR056179">
    <property type="entry name" value="DHQS_C"/>
</dbReference>
<dbReference type="Pfam" id="PF26558">
    <property type="entry name" value="DHQS_2nd"/>
    <property type="match status" value="1"/>
</dbReference>
<sequence length="509" mass="57581">MWVYFQQVISEQVEIEDFIQVMEVWRLLVIVLEFKEDDNFEEPIRCVLPLERLVVQNEEEEKGKRSESEKRKTRCVNVMHNINLVGLADEFLDYKKLCNYACLRYVEIKVALTCMGNRWIYTTNLVHIKGSRSQSNLCLPMSSAQMIEHYQQLKHVWIWTKNKKVMTSAIERGWNTFIFTSENRELAHEWSAIALIHPLFLEDEELCDTENRRVATFSKISTPLQLQQFQPLDEHVKNVVIDLLDWQVIPAENIVAAFQGSNKTVFAVSKNATEAKIFLEALEQGLGGVVLKVEDDVTIFELKDYIDKRSEEWNVLELVKAIVAHVHITGMGDRVCVDLCNLMKPGEGLLIGSFARGLFLVHSECLESNYIASRPFRVNAGPVHAYVAVPGGKTCYLSELQAGKEVIVVDQNGKQRTAIVGRVENREKTTHLCGGKGGQDDRTIYGIFLQNAETVGLVSPGQGISNNPTNSCGRAIPVTSLKVGDEVMLRLQGGARHTGIEIEEFILEK</sequence>
<dbReference type="GO" id="GO:0003856">
    <property type="term" value="F:3-dehydroquinate synthase activity"/>
    <property type="evidence" value="ECO:0007669"/>
    <property type="project" value="InterPro"/>
</dbReference>